<dbReference type="GO" id="GO:0043041">
    <property type="term" value="P:amino acid activation for nonribosomal peptide biosynthetic process"/>
    <property type="evidence" value="ECO:0007669"/>
    <property type="project" value="TreeGrafter"/>
</dbReference>
<keyword evidence="2" id="KW-0597">Phosphoprotein</keyword>
<accession>A0A545UN60</accession>
<organism evidence="5 6">
    <name type="scientific">Cordyceps javanica</name>
    <dbReference type="NCBI Taxonomy" id="43265"/>
    <lineage>
        <taxon>Eukaryota</taxon>
        <taxon>Fungi</taxon>
        <taxon>Dikarya</taxon>
        <taxon>Ascomycota</taxon>
        <taxon>Pezizomycotina</taxon>
        <taxon>Sordariomycetes</taxon>
        <taxon>Hypocreomycetidae</taxon>
        <taxon>Hypocreales</taxon>
        <taxon>Cordycipitaceae</taxon>
        <taxon>Cordyceps</taxon>
    </lineage>
</organism>
<dbReference type="InterPro" id="IPR023213">
    <property type="entry name" value="CAT-like_dom_sf"/>
</dbReference>
<dbReference type="GO" id="GO:0016874">
    <property type="term" value="F:ligase activity"/>
    <property type="evidence" value="ECO:0007669"/>
    <property type="project" value="UniProtKB-KW"/>
</dbReference>
<dbReference type="GO" id="GO:0044550">
    <property type="term" value="P:secondary metabolite biosynthetic process"/>
    <property type="evidence" value="ECO:0007669"/>
    <property type="project" value="TreeGrafter"/>
</dbReference>
<dbReference type="InterPro" id="IPR020806">
    <property type="entry name" value="PKS_PP-bd"/>
</dbReference>
<dbReference type="OrthoDB" id="416786at2759"/>
<dbReference type="Pfam" id="PF00501">
    <property type="entry name" value="AMP-binding"/>
    <property type="match status" value="3"/>
</dbReference>
<dbReference type="STRING" id="43265.A0A545UN60"/>
<dbReference type="GO" id="GO:0005737">
    <property type="term" value="C:cytoplasm"/>
    <property type="evidence" value="ECO:0007669"/>
    <property type="project" value="TreeGrafter"/>
</dbReference>
<dbReference type="Gene3D" id="3.30.559.30">
    <property type="entry name" value="Nonribosomal peptide synthetase, condensation domain"/>
    <property type="match status" value="2"/>
</dbReference>
<dbReference type="PROSITE" id="PS00012">
    <property type="entry name" value="PHOSPHOPANTETHEINE"/>
    <property type="match status" value="1"/>
</dbReference>
<gene>
    <name evidence="5" type="ORF">IF1G_10412</name>
</gene>
<dbReference type="Gene3D" id="3.40.50.12780">
    <property type="entry name" value="N-terminal domain of ligase-like"/>
    <property type="match status" value="4"/>
</dbReference>
<dbReference type="SUPFAM" id="SSF52777">
    <property type="entry name" value="CoA-dependent acyltransferases"/>
    <property type="match status" value="4"/>
</dbReference>
<protein>
    <submittedName>
        <fullName evidence="5">Nonribosomal peptide synthetase</fullName>
    </submittedName>
</protein>
<dbReference type="Gene3D" id="1.10.1200.10">
    <property type="entry name" value="ACP-like"/>
    <property type="match status" value="2"/>
</dbReference>
<dbReference type="Pfam" id="PF00550">
    <property type="entry name" value="PP-binding"/>
    <property type="match status" value="2"/>
</dbReference>
<dbReference type="EMBL" id="SPUK01000022">
    <property type="protein sequence ID" value="TQV90891.1"/>
    <property type="molecule type" value="Genomic_DNA"/>
</dbReference>
<dbReference type="SMART" id="SM00823">
    <property type="entry name" value="PKS_PP"/>
    <property type="match status" value="1"/>
</dbReference>
<feature type="domain" description="Carrier" evidence="4">
    <location>
        <begin position="1461"/>
        <end position="1536"/>
    </location>
</feature>
<reference evidence="5 6" key="1">
    <citation type="journal article" date="2019" name="Appl. Microbiol. Biotechnol.">
        <title>Genome sequence of Isaria javanica and comparative genome analysis insights into family S53 peptidase evolution in fungal entomopathogens.</title>
        <authorList>
            <person name="Lin R."/>
            <person name="Zhang X."/>
            <person name="Xin B."/>
            <person name="Zou M."/>
            <person name="Gao Y."/>
            <person name="Qin F."/>
            <person name="Hu Q."/>
            <person name="Xie B."/>
            <person name="Cheng X."/>
        </authorList>
    </citation>
    <scope>NUCLEOTIDE SEQUENCE [LARGE SCALE GENOMIC DNA]</scope>
    <source>
        <strain evidence="5 6">IJ1G</strain>
    </source>
</reference>
<dbReference type="InterPro" id="IPR009081">
    <property type="entry name" value="PP-bd_ACP"/>
</dbReference>
<sequence length="2133" mass="235859">MAGEQIPNNLLLHEILEEQARRLSENVALEFHPDVKMTFGKLNREANRLARYLKERKTLDSEVIAVCFEKSPQLIVSIIAILKAGMAWVPIPTDAPAARISSILSACGARFALCFGPARHIVEGLAPVIVLDDVLDDADFLAYPDTNLAGNLKPSDLCQILFTSGSTGVPKGVAIEHRAMMHCVWGMVNEFGLTAKTRTLQFSAPTFDAFTLDVFMSIACGGCLVMATPSTMLADMTVFVRNSRATYAHITPTVLDMIDPLGVPEFETLSSTGEALSENLANRWRTRVRLFNSYGPTETLVCTIQYLGGNRIDSSCIGKAVPGLEVCLLEPGESNEVASGNVGEICVAGPHLFRGYVSAEKLSKGQLAKSECFRNGTRYYRTGDMGKMEACPGGGHTLRYLGRRDSQVKIHGIRTDLSDIERSITACEAFQNCIVVLPRSGPSQGRVCCLFTLRPSSTAKLDSKPQNAQCLGDSVELLSACGICASALRRGQDVAAAKLPTHALPTSWWAVKEFPRTSSGKVDRVKLRSLLEGLEKDDYIQHLSEISRTAQVQSNPPDIVEKQLLSLWADVLDRPMSTIDKTVSFTQFGADSLDVIRLISKARAQGLDLDIPQIYASKTIQQLARVLEPHLQLQATARKSVYRPFSAIPIDRPLGLLMQNASTVCQIGVEDIEDIFGTTQYQTGLMSLDLKSPGTYVCEFSWTLLKEIKIENFCSSWEALIADEPVLRSRLIWDETRDGLWQVVVRHREVSWSEEYFAASMSLGDDLCRGFLMLNRLRAMYVGEDTQPPRRLSFAEFMCHRIEDESLKRESSPRFWSKYLEACTQLHFPPSPPETHHEVHATGHQSLEITGSFKETAASFGVTRATLLYASVALLLSVNADSEDVTFGLILTGRDSPLDGIFDMIGPAFTIFPLRAKVAGSTTMKSFLKLIESHITNIIPHQNYGLQRIRQCGEGAARACDFRCLVIVQPEDENLAGKGLWEEVHGQTSGHADSVPLTLELILYDGKILVNCSFDSAFLCEEDVNVLLSQLGHALKHLETSTSRDELLVSQVKLDGQDEQLRFTNWAKRYGASVDSCLHELCFDNLEHADRVAIDDQGTHQQITYQELDAFSSRLRNHIQLHHPIAPETIVPVVLNKSPLAIITILAVLKAGGAYVPIDSNWPIRRVQHIIKETGASLKILITAGEMIRPSLIRTWSQRVRLLNAYGSTETSIVTSITDPISPDVSPTNIGLNVAAWHWIVRRDSTGAIYSVPRGCVGEIAVTGLTLARGYVNNPGLTERRFVEAPHLTVGLATSRVYLTGDIGKYTADGCICLLGRNDQMVKVNGIRVEPGESEQQLQQHGGIFASCAVQWLQDEQSNAKLAAFVPINSAKSDDSVASVIIAVEEMTQTFRESCRRAQLQLQDLLPVQYIPTLFIPIRRIPRTTSGKVDLKLLKARLQELPSFSGLFCVNKGQKQPTGEPPSTLAEIALESSFRQIFGNKQQYHTNVDFFALGGDSFSSIKLVSAARKHGWEISVQQVYRHPRLRDLAAVASLARKHHKVLPAFCMVNNTGLEYNISIAAEKCGVKEAQILDLYPCTAMQEALMISSTKSSGGFFDQQVFQLADGTSSETLITALQSVWARHAILRTRIILDDEYRSVQVVVQEKLEIDQVTNQTLAEYLRKDAALIPGYGDKLSRCATLSCTSGVFLVISQHHTIYDAWSMNLVLADIKHQYLATNVSRELPPAFSSFIHYVTELRKAPEAQNFWRQYLKGSIVTALPQVRMGEPFEGNQKYSTDIQLPIHDRHSLATMAEAAWGLLLCRYTGLENVTFGCVRTGRSAPIDNIDAIVGPTIVTVPRRVSAPHGKQVSSYLEQIEASIVDSIPWEQYGHRNIRKLSSGAHNACQFNSLLVVQLLPSELEMTGNKILIPQTTEDRFFKDDCLTVVCQPQGNRLEISITYDDRAVAKEEIAWISHNFARLLSELTSKPHQQVQQLDLVGPQGTQQVQMWNESRPIPAPARIGDMFSERARKWSSLNAINASDAMLTYADLDKLSSELAIKLGMLGVGKGNAVPLLMSRSAVAIVCMLAILKAGAAYIPLAEDSVETQLELVRDKLGVIVVLCAPEQYSKLLNYPVKVMCYTIEAVMREQYPTLP</sequence>
<dbReference type="InterPro" id="IPR006162">
    <property type="entry name" value="Ppantetheine_attach_site"/>
</dbReference>
<evidence type="ECO:0000256" key="1">
    <source>
        <dbReference type="ARBA" id="ARBA00022450"/>
    </source>
</evidence>
<comment type="caution">
    <text evidence="5">The sequence shown here is derived from an EMBL/GenBank/DDBJ whole genome shotgun (WGS) entry which is preliminary data.</text>
</comment>
<evidence type="ECO:0000313" key="5">
    <source>
        <dbReference type="EMBL" id="TQV90891.1"/>
    </source>
</evidence>
<dbReference type="Proteomes" id="UP000315783">
    <property type="component" value="Unassembled WGS sequence"/>
</dbReference>
<evidence type="ECO:0000313" key="6">
    <source>
        <dbReference type="Proteomes" id="UP000315783"/>
    </source>
</evidence>
<feature type="domain" description="Carrier" evidence="4">
    <location>
        <begin position="555"/>
        <end position="631"/>
    </location>
</feature>
<proteinExistence type="predicted"/>
<name>A0A545UN60_9HYPO</name>
<keyword evidence="1" id="KW-0596">Phosphopantetheine</keyword>
<dbReference type="Pfam" id="PF00668">
    <property type="entry name" value="Condensation"/>
    <property type="match status" value="2"/>
</dbReference>
<dbReference type="FunFam" id="3.30.300.30:FF:000015">
    <property type="entry name" value="Nonribosomal peptide synthase SidD"/>
    <property type="match status" value="2"/>
</dbReference>
<dbReference type="PANTHER" id="PTHR45527">
    <property type="entry name" value="NONRIBOSOMAL PEPTIDE SYNTHETASE"/>
    <property type="match status" value="1"/>
</dbReference>
<dbReference type="Gene3D" id="3.30.559.10">
    <property type="entry name" value="Chloramphenicol acetyltransferase-like domain"/>
    <property type="match status" value="2"/>
</dbReference>
<dbReference type="CDD" id="cd19545">
    <property type="entry name" value="FUM14_C_NRPS-like"/>
    <property type="match status" value="1"/>
</dbReference>
<dbReference type="SUPFAM" id="SSF56801">
    <property type="entry name" value="Acetyl-CoA synthetase-like"/>
    <property type="match status" value="4"/>
</dbReference>
<evidence type="ECO:0000256" key="3">
    <source>
        <dbReference type="ARBA" id="ARBA00022598"/>
    </source>
</evidence>
<dbReference type="GO" id="GO:0031177">
    <property type="term" value="F:phosphopantetheine binding"/>
    <property type="evidence" value="ECO:0007669"/>
    <property type="project" value="InterPro"/>
</dbReference>
<dbReference type="SUPFAM" id="SSF47336">
    <property type="entry name" value="ACP-like"/>
    <property type="match status" value="2"/>
</dbReference>
<evidence type="ECO:0000256" key="2">
    <source>
        <dbReference type="ARBA" id="ARBA00022553"/>
    </source>
</evidence>
<keyword evidence="6" id="KW-1185">Reference proteome</keyword>
<dbReference type="PANTHER" id="PTHR45527:SF1">
    <property type="entry name" value="FATTY ACID SYNTHASE"/>
    <property type="match status" value="1"/>
</dbReference>
<dbReference type="InterPro" id="IPR045851">
    <property type="entry name" value="AMP-bd_C_sf"/>
</dbReference>
<dbReference type="InterPro" id="IPR036736">
    <property type="entry name" value="ACP-like_sf"/>
</dbReference>
<dbReference type="InterPro" id="IPR001242">
    <property type="entry name" value="Condensation_dom"/>
</dbReference>
<dbReference type="InterPro" id="IPR042099">
    <property type="entry name" value="ANL_N_sf"/>
</dbReference>
<evidence type="ECO:0000259" key="4">
    <source>
        <dbReference type="PROSITE" id="PS50075"/>
    </source>
</evidence>
<dbReference type="InterPro" id="IPR000873">
    <property type="entry name" value="AMP-dep_synth/lig_dom"/>
</dbReference>
<keyword evidence="3" id="KW-0436">Ligase</keyword>
<dbReference type="InterPro" id="IPR020845">
    <property type="entry name" value="AMP-binding_CS"/>
</dbReference>
<dbReference type="PROSITE" id="PS50075">
    <property type="entry name" value="CARRIER"/>
    <property type="match status" value="2"/>
</dbReference>
<dbReference type="Gene3D" id="3.30.300.30">
    <property type="match status" value="2"/>
</dbReference>
<dbReference type="PROSITE" id="PS00455">
    <property type="entry name" value="AMP_BINDING"/>
    <property type="match status" value="1"/>
</dbReference>